<keyword evidence="6" id="KW-0677">Repeat</keyword>
<evidence type="ECO:0000256" key="10">
    <source>
        <dbReference type="PROSITE-ProRule" id="PRU00175"/>
    </source>
</evidence>
<dbReference type="PANTHER" id="PTHR11685">
    <property type="entry name" value="RBR FAMILY RING FINGER AND IBR DOMAIN-CONTAINING"/>
    <property type="match status" value="1"/>
</dbReference>
<evidence type="ECO:0000313" key="13">
    <source>
        <dbReference type="EMBL" id="PCH33340.1"/>
    </source>
</evidence>
<dbReference type="PROSITE" id="PS51873">
    <property type="entry name" value="TRIAD"/>
    <property type="match status" value="1"/>
</dbReference>
<dbReference type="STRING" id="742152.A0A2H3ITN9"/>
<dbReference type="Pfam" id="PF22605">
    <property type="entry name" value="IBR_2"/>
    <property type="match status" value="1"/>
</dbReference>
<dbReference type="Gene3D" id="1.20.120.1750">
    <property type="match status" value="1"/>
</dbReference>
<keyword evidence="5" id="KW-0479">Metal-binding</keyword>
<dbReference type="InterPro" id="IPR031127">
    <property type="entry name" value="E3_UB_ligase_RBR"/>
</dbReference>
<dbReference type="InterPro" id="IPR044066">
    <property type="entry name" value="TRIAD_supradom"/>
</dbReference>
<evidence type="ECO:0000256" key="4">
    <source>
        <dbReference type="ARBA" id="ARBA00022679"/>
    </source>
</evidence>
<dbReference type="InterPro" id="IPR001841">
    <property type="entry name" value="Znf_RING"/>
</dbReference>
<keyword evidence="9" id="KW-0862">Zinc</keyword>
<dbReference type="OrthoDB" id="1431934at2759"/>
<dbReference type="Pfam" id="PF13639">
    <property type="entry name" value="zf-RING_2"/>
    <property type="match status" value="1"/>
</dbReference>
<dbReference type="SMART" id="SM00184">
    <property type="entry name" value="RING"/>
    <property type="match status" value="2"/>
</dbReference>
<keyword evidence="8" id="KW-0833">Ubl conjugation pathway</keyword>
<sequence length="386" mass="43843">MVYRAVKPKTAVAGFGMLLTNKYSTPSLECSPRRLLSCKPMAVLEALFHFAEKVLKLKHRHNPYCDCNPSHIDAFFGGLDEDYEYGGLEEDYEYVQPFEKFDVIAQARDSLSSRMLEEHYNLEVPGSRSGICLDEDNELLADLLSAIEQHLVQEQERRRRAALPKVKCAICLDDFIEEEIAIFGYCGHQFCKECMRGYVISKINARCYPIVCPTCMTDREQEDVGVLDEAALQQIELSDEQEQKFVELQLTSYAVKVHCRRCDQECFVDRVDYDATDVIECPVGLGCTFTWCKACSLEVSSDGPTHSCDGTNELDYLMQQHGWKRCPGCRTPAEKISGCNHMTCTVPGCNMHFCYQCGKAIIRTLRVDQIYEALDAHMLVCGWQAE</sequence>
<feature type="domain" description="RING-type" evidence="11">
    <location>
        <begin position="168"/>
        <end position="215"/>
    </location>
</feature>
<dbReference type="InterPro" id="IPR013083">
    <property type="entry name" value="Znf_RING/FYVE/PHD"/>
</dbReference>
<dbReference type="SUPFAM" id="SSF57850">
    <property type="entry name" value="RING/U-box"/>
    <property type="match status" value="2"/>
</dbReference>
<proteinExistence type="predicted"/>
<dbReference type="GO" id="GO:0016567">
    <property type="term" value="P:protein ubiquitination"/>
    <property type="evidence" value="ECO:0007669"/>
    <property type="project" value="InterPro"/>
</dbReference>
<evidence type="ECO:0000313" key="14">
    <source>
        <dbReference type="Proteomes" id="UP000218811"/>
    </source>
</evidence>
<comment type="pathway">
    <text evidence="2">Protein modification; protein ubiquitination.</text>
</comment>
<accession>A0A2H3ITN9</accession>
<evidence type="ECO:0000256" key="8">
    <source>
        <dbReference type="ARBA" id="ARBA00022786"/>
    </source>
</evidence>
<feature type="domain" description="RING-type" evidence="12">
    <location>
        <begin position="164"/>
        <end position="386"/>
    </location>
</feature>
<dbReference type="Gene3D" id="3.30.40.10">
    <property type="entry name" value="Zinc/RING finger domain, C3HC4 (zinc finger)"/>
    <property type="match status" value="1"/>
</dbReference>
<dbReference type="GO" id="GO:0008270">
    <property type="term" value="F:zinc ion binding"/>
    <property type="evidence" value="ECO:0007669"/>
    <property type="project" value="UniProtKB-KW"/>
</dbReference>
<evidence type="ECO:0000259" key="12">
    <source>
        <dbReference type="PROSITE" id="PS51873"/>
    </source>
</evidence>
<dbReference type="PROSITE" id="PS00518">
    <property type="entry name" value="ZF_RING_1"/>
    <property type="match status" value="1"/>
</dbReference>
<evidence type="ECO:0000256" key="3">
    <source>
        <dbReference type="ARBA" id="ARBA00012251"/>
    </source>
</evidence>
<evidence type="ECO:0000259" key="11">
    <source>
        <dbReference type="PROSITE" id="PS50089"/>
    </source>
</evidence>
<reference evidence="13 14" key="1">
    <citation type="journal article" date="2012" name="Science">
        <title>The Paleozoic origin of enzymatic lignin decomposition reconstructed from 31 fungal genomes.</title>
        <authorList>
            <person name="Floudas D."/>
            <person name="Binder M."/>
            <person name="Riley R."/>
            <person name="Barry K."/>
            <person name="Blanchette R.A."/>
            <person name="Henrissat B."/>
            <person name="Martinez A.T."/>
            <person name="Otillar R."/>
            <person name="Spatafora J.W."/>
            <person name="Yadav J.S."/>
            <person name="Aerts A."/>
            <person name="Benoit I."/>
            <person name="Boyd A."/>
            <person name="Carlson A."/>
            <person name="Copeland A."/>
            <person name="Coutinho P.M."/>
            <person name="de Vries R.P."/>
            <person name="Ferreira P."/>
            <person name="Findley K."/>
            <person name="Foster B."/>
            <person name="Gaskell J."/>
            <person name="Glotzer D."/>
            <person name="Gorecki P."/>
            <person name="Heitman J."/>
            <person name="Hesse C."/>
            <person name="Hori C."/>
            <person name="Igarashi K."/>
            <person name="Jurgens J.A."/>
            <person name="Kallen N."/>
            <person name="Kersten P."/>
            <person name="Kohler A."/>
            <person name="Kuees U."/>
            <person name="Kumar T.K.A."/>
            <person name="Kuo A."/>
            <person name="LaButti K."/>
            <person name="Larrondo L.F."/>
            <person name="Lindquist E."/>
            <person name="Ling A."/>
            <person name="Lombard V."/>
            <person name="Lucas S."/>
            <person name="Lundell T."/>
            <person name="Martin R."/>
            <person name="McLaughlin D.J."/>
            <person name="Morgenstern I."/>
            <person name="Morin E."/>
            <person name="Murat C."/>
            <person name="Nagy L.G."/>
            <person name="Nolan M."/>
            <person name="Ohm R.A."/>
            <person name="Patyshakuliyeva A."/>
            <person name="Rokas A."/>
            <person name="Ruiz-Duenas F.J."/>
            <person name="Sabat G."/>
            <person name="Salamov A."/>
            <person name="Samejima M."/>
            <person name="Schmutz J."/>
            <person name="Slot J.C."/>
            <person name="St John F."/>
            <person name="Stenlid J."/>
            <person name="Sun H."/>
            <person name="Sun S."/>
            <person name="Syed K."/>
            <person name="Tsang A."/>
            <person name="Wiebenga A."/>
            <person name="Young D."/>
            <person name="Pisabarro A."/>
            <person name="Eastwood D.C."/>
            <person name="Martin F."/>
            <person name="Cullen D."/>
            <person name="Grigoriev I.V."/>
            <person name="Hibbett D.S."/>
        </authorList>
    </citation>
    <scope>NUCLEOTIDE SEQUENCE [LARGE SCALE GENOMIC DNA]</scope>
    <source>
        <strain evidence="13 14">MD-104</strain>
    </source>
</reference>
<dbReference type="GO" id="GO:0061630">
    <property type="term" value="F:ubiquitin protein ligase activity"/>
    <property type="evidence" value="ECO:0007669"/>
    <property type="project" value="UniProtKB-EC"/>
</dbReference>
<evidence type="ECO:0000256" key="5">
    <source>
        <dbReference type="ARBA" id="ARBA00022723"/>
    </source>
</evidence>
<dbReference type="CDD" id="cd22584">
    <property type="entry name" value="Rcat_RBR_unk"/>
    <property type="match status" value="1"/>
</dbReference>
<organism evidence="13 14">
    <name type="scientific">Wolfiporia cocos (strain MD-104)</name>
    <name type="common">Brown rot fungus</name>
    <dbReference type="NCBI Taxonomy" id="742152"/>
    <lineage>
        <taxon>Eukaryota</taxon>
        <taxon>Fungi</taxon>
        <taxon>Dikarya</taxon>
        <taxon>Basidiomycota</taxon>
        <taxon>Agaricomycotina</taxon>
        <taxon>Agaricomycetes</taxon>
        <taxon>Polyporales</taxon>
        <taxon>Phaeolaceae</taxon>
        <taxon>Wolfiporia</taxon>
    </lineage>
</organism>
<evidence type="ECO:0000256" key="2">
    <source>
        <dbReference type="ARBA" id="ARBA00004906"/>
    </source>
</evidence>
<dbReference type="Proteomes" id="UP000218811">
    <property type="component" value="Unassembled WGS sequence"/>
</dbReference>
<dbReference type="EC" id="2.3.2.31" evidence="3"/>
<keyword evidence="7 10" id="KW-0863">Zinc-finger</keyword>
<evidence type="ECO:0000256" key="7">
    <source>
        <dbReference type="ARBA" id="ARBA00022771"/>
    </source>
</evidence>
<protein>
    <recommendedName>
        <fullName evidence="3">RBR-type E3 ubiquitin transferase</fullName>
        <ecNumber evidence="3">2.3.2.31</ecNumber>
    </recommendedName>
</protein>
<gene>
    <name evidence="13" type="ORF">WOLCODRAFT_14646</name>
</gene>
<dbReference type="AlphaFoldDB" id="A0A2H3ITN9"/>
<evidence type="ECO:0000256" key="6">
    <source>
        <dbReference type="ARBA" id="ARBA00022737"/>
    </source>
</evidence>
<name>A0A2H3ITN9_WOLCO</name>
<dbReference type="PROSITE" id="PS50089">
    <property type="entry name" value="ZF_RING_2"/>
    <property type="match status" value="1"/>
</dbReference>
<dbReference type="InterPro" id="IPR054694">
    <property type="entry name" value="Parkin-like_IBR"/>
</dbReference>
<keyword evidence="4" id="KW-0808">Transferase</keyword>
<dbReference type="EMBL" id="KB467831">
    <property type="protein sequence ID" value="PCH33340.1"/>
    <property type="molecule type" value="Genomic_DNA"/>
</dbReference>
<comment type="catalytic activity">
    <reaction evidence="1">
        <text>[E2 ubiquitin-conjugating enzyme]-S-ubiquitinyl-L-cysteine + [acceptor protein]-L-lysine = [E2 ubiquitin-conjugating enzyme]-L-cysteine + [acceptor protein]-N(6)-ubiquitinyl-L-lysine.</text>
        <dbReference type="EC" id="2.3.2.31"/>
    </reaction>
</comment>
<evidence type="ECO:0000256" key="1">
    <source>
        <dbReference type="ARBA" id="ARBA00001798"/>
    </source>
</evidence>
<dbReference type="InterPro" id="IPR017907">
    <property type="entry name" value="Znf_RING_CS"/>
</dbReference>
<evidence type="ECO:0000256" key="9">
    <source>
        <dbReference type="ARBA" id="ARBA00022833"/>
    </source>
</evidence>
<keyword evidence="14" id="KW-1185">Reference proteome</keyword>